<name>A0A232EI21_9HYME</name>
<evidence type="ECO:0000313" key="2">
    <source>
        <dbReference type="EMBL" id="OXU18006.1"/>
    </source>
</evidence>
<keyword evidence="1" id="KW-0812">Transmembrane</keyword>
<dbReference type="EMBL" id="NNAY01004359">
    <property type="protein sequence ID" value="OXU18006.1"/>
    <property type="molecule type" value="Genomic_DNA"/>
</dbReference>
<evidence type="ECO:0000313" key="3">
    <source>
        <dbReference type="Proteomes" id="UP000215335"/>
    </source>
</evidence>
<feature type="transmembrane region" description="Helical" evidence="1">
    <location>
        <begin position="254"/>
        <end position="280"/>
    </location>
</feature>
<dbReference type="Proteomes" id="UP000215335">
    <property type="component" value="Unassembled WGS sequence"/>
</dbReference>
<dbReference type="AlphaFoldDB" id="A0A232EI21"/>
<keyword evidence="1" id="KW-1133">Transmembrane helix</keyword>
<proteinExistence type="predicted"/>
<dbReference type="OrthoDB" id="7679028at2759"/>
<evidence type="ECO:0000256" key="1">
    <source>
        <dbReference type="SAM" id="Phobius"/>
    </source>
</evidence>
<organism evidence="2 3">
    <name type="scientific">Trichomalopsis sarcophagae</name>
    <dbReference type="NCBI Taxonomy" id="543379"/>
    <lineage>
        <taxon>Eukaryota</taxon>
        <taxon>Metazoa</taxon>
        <taxon>Ecdysozoa</taxon>
        <taxon>Arthropoda</taxon>
        <taxon>Hexapoda</taxon>
        <taxon>Insecta</taxon>
        <taxon>Pterygota</taxon>
        <taxon>Neoptera</taxon>
        <taxon>Endopterygota</taxon>
        <taxon>Hymenoptera</taxon>
        <taxon>Apocrita</taxon>
        <taxon>Proctotrupomorpha</taxon>
        <taxon>Chalcidoidea</taxon>
        <taxon>Pteromalidae</taxon>
        <taxon>Pteromalinae</taxon>
        <taxon>Trichomalopsis</taxon>
    </lineage>
</organism>
<sequence>MYSGDSRVEDASGDIFARIGEVDGWEVTVLRGKEDCLLLFAACNRQRMLQSITSVFDKSSKEKLFMLEILYSIPALARSGIIIFFLLLKKQIVLLLLNFYFQKIIRCTYFKSILTLTLAKDSENRTLDVLDNNTSESNWSIFKFLIKPMLTLSKRVLINESLAKYNPTNSNYKRFNLLNHINATITLKFSESFGYTNKFGEPQGSLKDVIFGSVSISLNIRFFRSHWKFQANSFCIDSLAIVTLKRQTTLMEKLGIFSLSIFTYSLIISLVFTVILKYIFEQSISLADLN</sequence>
<reference evidence="2 3" key="1">
    <citation type="journal article" date="2017" name="Curr. Biol.">
        <title>The Evolution of Venom by Co-option of Single-Copy Genes.</title>
        <authorList>
            <person name="Martinson E.O."/>
            <person name="Mrinalini"/>
            <person name="Kelkar Y.D."/>
            <person name="Chang C.H."/>
            <person name="Werren J.H."/>
        </authorList>
    </citation>
    <scope>NUCLEOTIDE SEQUENCE [LARGE SCALE GENOMIC DNA]</scope>
    <source>
        <strain evidence="2 3">Alberta</strain>
        <tissue evidence="2">Whole body</tissue>
    </source>
</reference>
<comment type="caution">
    <text evidence="2">The sequence shown here is derived from an EMBL/GenBank/DDBJ whole genome shotgun (WGS) entry which is preliminary data.</text>
</comment>
<gene>
    <name evidence="2" type="ORF">TSAR_012181</name>
</gene>
<keyword evidence="1" id="KW-0472">Membrane</keyword>
<accession>A0A232EI21</accession>
<protein>
    <submittedName>
        <fullName evidence="2">Uncharacterized protein</fullName>
    </submittedName>
</protein>
<keyword evidence="3" id="KW-1185">Reference proteome</keyword>